<keyword evidence="2 5" id="KW-0812">Transmembrane</keyword>
<keyword evidence="4 5" id="KW-0472">Membrane</keyword>
<feature type="transmembrane region" description="Helical" evidence="5">
    <location>
        <begin position="258"/>
        <end position="281"/>
    </location>
</feature>
<accession>L0H931</accession>
<protein>
    <submittedName>
        <fullName evidence="6">NADH:ubiquinone oxidoreductase subunit 1 (Chain H)</fullName>
    </submittedName>
</protein>
<keyword evidence="6" id="KW-0830">Ubiquinone</keyword>
<reference evidence="6 7" key="2">
    <citation type="journal article" date="2014" name="Genome Announc.">
        <title>Complete Genome Sequence of Methanoregula formicica SMSPT, a Mesophilic Hydrogenotrophic Methanogen Isolated from a Methanogenic Upflow Anaerobic Sludge Blanket Reactor.</title>
        <authorList>
            <person name="Yamamoto K."/>
            <person name="Tamaki H."/>
            <person name="Cadillo-Quiroz H."/>
            <person name="Imachi H."/>
            <person name="Kyrpides N."/>
            <person name="Woyke T."/>
            <person name="Goodwin L."/>
            <person name="Zinder S.H."/>
            <person name="Kamagata Y."/>
            <person name="Liu W.T."/>
        </authorList>
    </citation>
    <scope>NUCLEOTIDE SEQUENCE [LARGE SCALE GENOMIC DNA]</scope>
    <source>
        <strain evidence="7">DSM 22288 / NBRC 105244 / SMSP</strain>
    </source>
</reference>
<evidence type="ECO:0000256" key="2">
    <source>
        <dbReference type="ARBA" id="ARBA00022692"/>
    </source>
</evidence>
<keyword evidence="7" id="KW-1185">Reference proteome</keyword>
<evidence type="ECO:0000256" key="4">
    <source>
        <dbReference type="ARBA" id="ARBA00023136"/>
    </source>
</evidence>
<evidence type="ECO:0000256" key="5">
    <source>
        <dbReference type="SAM" id="Phobius"/>
    </source>
</evidence>
<dbReference type="PROSITE" id="PS00668">
    <property type="entry name" value="COMPLEX1_ND1_2"/>
    <property type="match status" value="1"/>
</dbReference>
<dbReference type="PANTHER" id="PTHR43359:SF1">
    <property type="entry name" value="FORMATE HYDROGENLYASE SUBUNIT 4-RELATED"/>
    <property type="match status" value="1"/>
</dbReference>
<dbReference type="EMBL" id="CP003167">
    <property type="protein sequence ID" value="AGB01227.1"/>
    <property type="molecule type" value="Genomic_DNA"/>
</dbReference>
<dbReference type="eggNOG" id="arCOG01546">
    <property type="taxonomic scope" value="Archaea"/>
</dbReference>
<dbReference type="InterPro" id="IPR052561">
    <property type="entry name" value="ComplexI_Subunit1"/>
</dbReference>
<feature type="transmembrane region" description="Helical" evidence="5">
    <location>
        <begin position="77"/>
        <end position="100"/>
    </location>
</feature>
<dbReference type="RefSeq" id="WP_015284191.1">
    <property type="nucleotide sequence ID" value="NC_019943.1"/>
</dbReference>
<dbReference type="OrthoDB" id="15253at2157"/>
<evidence type="ECO:0000256" key="1">
    <source>
        <dbReference type="ARBA" id="ARBA00004141"/>
    </source>
</evidence>
<evidence type="ECO:0000313" key="7">
    <source>
        <dbReference type="Proteomes" id="UP000010824"/>
    </source>
</evidence>
<feature type="transmembrane region" description="Helical" evidence="5">
    <location>
        <begin position="106"/>
        <end position="129"/>
    </location>
</feature>
<organism evidence="6 7">
    <name type="scientific">Methanoregula formicica (strain DSM 22288 / NBRC 105244 / SMSP)</name>
    <dbReference type="NCBI Taxonomy" id="593750"/>
    <lineage>
        <taxon>Archaea</taxon>
        <taxon>Methanobacteriati</taxon>
        <taxon>Methanobacteriota</taxon>
        <taxon>Stenosarchaea group</taxon>
        <taxon>Methanomicrobia</taxon>
        <taxon>Methanomicrobiales</taxon>
        <taxon>Methanoregulaceae</taxon>
        <taxon>Methanoregula</taxon>
    </lineage>
</organism>
<dbReference type="HOGENOM" id="CLU_015134_0_2_2"/>
<proteinExistence type="predicted"/>
<name>L0H931_METFS</name>
<feature type="transmembrane region" description="Helical" evidence="5">
    <location>
        <begin position="228"/>
        <end position="246"/>
    </location>
</feature>
<dbReference type="AlphaFoldDB" id="L0H931"/>
<dbReference type="InterPro" id="IPR018086">
    <property type="entry name" value="NADH_UbQ_OxRdtase_su1_CS"/>
</dbReference>
<feature type="transmembrane region" description="Helical" evidence="5">
    <location>
        <begin position="141"/>
        <end position="161"/>
    </location>
</feature>
<dbReference type="KEGG" id="mfo:Metfor_0143"/>
<dbReference type="InterPro" id="IPR001694">
    <property type="entry name" value="NADH_UbQ_OxRdtase_su1/FPO"/>
</dbReference>
<dbReference type="GO" id="GO:0005886">
    <property type="term" value="C:plasma membrane"/>
    <property type="evidence" value="ECO:0007669"/>
    <property type="project" value="TreeGrafter"/>
</dbReference>
<evidence type="ECO:0000313" key="6">
    <source>
        <dbReference type="EMBL" id="AGB01227.1"/>
    </source>
</evidence>
<sequence precursor="true">MIDPLLLTVYILIFPGFLFLLAYSLFFQYIDRKLAARMQHRVGPPLLQPLADFIKTLGKEVIDVKGVDRGAFSAAPLIALAAVMTAFLYIPIIGASPLAFQGDLILVLYLMTLPTLTLFVVGWLSRNVFACVGAIRSVTQLFIYEVPFFLVMLAPALMAGTWSVSEIVAWQQAHPWCAVLQPIGFVIALIALQAKLERTPFDIPEAETEIVAGPWTEMTGHRLALMKLAFDVSLVTGSALITALFLGGPEVPWVITPAWLAALAGFGLFLVKTLAVLFILSTLRVATGRIRLDQLNDIGWKYIAGAAVFQVALVLVMNAWWVQP</sequence>
<dbReference type="STRING" id="593750.Metfor_0143"/>
<reference evidence="7" key="1">
    <citation type="submission" date="2011-12" db="EMBL/GenBank/DDBJ databases">
        <title>Complete sequence of Methanoregula formicicum SMSP.</title>
        <authorList>
            <person name="Lucas S."/>
            <person name="Han J."/>
            <person name="Lapidus A."/>
            <person name="Cheng J.-F."/>
            <person name="Goodwin L."/>
            <person name="Pitluck S."/>
            <person name="Peters L."/>
            <person name="Ovchinnikova G."/>
            <person name="Teshima H."/>
            <person name="Detter J.C."/>
            <person name="Han C."/>
            <person name="Tapia R."/>
            <person name="Land M."/>
            <person name="Hauser L."/>
            <person name="Kyrpides N."/>
            <person name="Ivanova N."/>
            <person name="Pagani I."/>
            <person name="Imachi H."/>
            <person name="Tamaki H."/>
            <person name="Sekiguchi Y."/>
            <person name="Kamagata Y."/>
            <person name="Cadillo-Quiroz H."/>
            <person name="Zinder S."/>
            <person name="Liu W.-T."/>
            <person name="Woyke T."/>
        </authorList>
    </citation>
    <scope>NUCLEOTIDE SEQUENCE [LARGE SCALE GENOMIC DNA]</scope>
    <source>
        <strain evidence="7">DSM 22288 / NBRC 105244 / SMSP</strain>
    </source>
</reference>
<feature type="transmembrane region" description="Helical" evidence="5">
    <location>
        <begin position="6"/>
        <end position="30"/>
    </location>
</feature>
<feature type="transmembrane region" description="Helical" evidence="5">
    <location>
        <begin position="302"/>
        <end position="322"/>
    </location>
</feature>
<evidence type="ECO:0000256" key="3">
    <source>
        <dbReference type="ARBA" id="ARBA00022989"/>
    </source>
</evidence>
<dbReference type="Proteomes" id="UP000010824">
    <property type="component" value="Chromosome"/>
</dbReference>
<dbReference type="InParanoid" id="L0H931"/>
<dbReference type="Pfam" id="PF00146">
    <property type="entry name" value="NADHdh"/>
    <property type="match status" value="1"/>
</dbReference>
<feature type="transmembrane region" description="Helical" evidence="5">
    <location>
        <begin position="173"/>
        <end position="192"/>
    </location>
</feature>
<keyword evidence="3 5" id="KW-1133">Transmembrane helix</keyword>
<dbReference type="PANTHER" id="PTHR43359">
    <property type="entry name" value="FORMATE HYDROGENLYASE SUBUNIT 4"/>
    <property type="match status" value="1"/>
</dbReference>
<gene>
    <name evidence="6" type="ordered locus">Metfor_0143</name>
</gene>
<comment type="subcellular location">
    <subcellularLocation>
        <location evidence="1">Membrane</location>
        <topology evidence="1">Multi-pass membrane protein</topology>
    </subcellularLocation>
</comment>
<dbReference type="GeneID" id="14308816"/>